<dbReference type="AlphaFoldDB" id="A0A672HB76"/>
<evidence type="ECO:0000259" key="2">
    <source>
        <dbReference type="Pfam" id="PF15870"/>
    </source>
</evidence>
<reference evidence="3" key="1">
    <citation type="submission" date="2019-06" db="EMBL/GenBank/DDBJ databases">
        <authorList>
            <consortium name="Wellcome Sanger Institute Data Sharing"/>
        </authorList>
    </citation>
    <scope>NUCLEOTIDE SEQUENCE [LARGE SCALE GENOMIC DNA]</scope>
</reference>
<dbReference type="Proteomes" id="UP000472267">
    <property type="component" value="Chromosome 12"/>
</dbReference>
<name>A0A672HB76_SALFA</name>
<organism evidence="3 4">
    <name type="scientific">Salarias fasciatus</name>
    <name type="common">Jewelled blenny</name>
    <name type="synonym">Blennius fasciatus</name>
    <dbReference type="NCBI Taxonomy" id="181472"/>
    <lineage>
        <taxon>Eukaryota</taxon>
        <taxon>Metazoa</taxon>
        <taxon>Chordata</taxon>
        <taxon>Craniata</taxon>
        <taxon>Vertebrata</taxon>
        <taxon>Euteleostomi</taxon>
        <taxon>Actinopterygii</taxon>
        <taxon>Neopterygii</taxon>
        <taxon>Teleostei</taxon>
        <taxon>Neoteleostei</taxon>
        <taxon>Acanthomorphata</taxon>
        <taxon>Ovalentaria</taxon>
        <taxon>Blenniimorphae</taxon>
        <taxon>Blenniiformes</taxon>
        <taxon>Blennioidei</taxon>
        <taxon>Blenniidae</taxon>
        <taxon>Salariinae</taxon>
        <taxon>Salarias</taxon>
    </lineage>
</organism>
<protein>
    <recommendedName>
        <fullName evidence="2">RNA exonuclease 1 homolog-like domain-containing protein</fullName>
    </recommendedName>
</protein>
<accession>A0A672HB76</accession>
<dbReference type="InterPro" id="IPR031736">
    <property type="entry name" value="REXO1-like_dom"/>
</dbReference>
<feature type="domain" description="RNA exonuclease 1 homolog-like" evidence="2">
    <location>
        <begin position="418"/>
        <end position="459"/>
    </location>
</feature>
<dbReference type="Pfam" id="PF15870">
    <property type="entry name" value="EloA-BP1"/>
    <property type="match status" value="2"/>
</dbReference>
<dbReference type="Ensembl" id="ENSSFAT00005027287.1">
    <property type="protein sequence ID" value="ENSSFAP00005026255.1"/>
    <property type="gene ID" value="ENSSFAG00005013486.1"/>
</dbReference>
<reference evidence="3" key="3">
    <citation type="submission" date="2025-09" db="UniProtKB">
        <authorList>
            <consortium name="Ensembl"/>
        </authorList>
    </citation>
    <scope>IDENTIFICATION</scope>
</reference>
<reference evidence="3" key="2">
    <citation type="submission" date="2025-08" db="UniProtKB">
        <authorList>
            <consortium name="Ensembl"/>
        </authorList>
    </citation>
    <scope>IDENTIFICATION</scope>
</reference>
<evidence type="ECO:0000313" key="4">
    <source>
        <dbReference type="Proteomes" id="UP000472267"/>
    </source>
</evidence>
<proteinExistence type="predicted"/>
<feature type="region of interest" description="Disordered" evidence="1">
    <location>
        <begin position="82"/>
        <end position="106"/>
    </location>
</feature>
<evidence type="ECO:0000313" key="3">
    <source>
        <dbReference type="Ensembl" id="ENSSFAP00005026255.1"/>
    </source>
</evidence>
<keyword evidence="4" id="KW-1185">Reference proteome</keyword>
<dbReference type="InParanoid" id="A0A672HB76"/>
<sequence length="470" mass="51481">MFPSCGIFGNVSCPVARRGLCERPHCFYKHGASARDENGNLCAASGTPVSVETQDDGFHELERINKEIETVRQEVEVEQRRLSGCQTAQERSTKHGPSLKYAPYSTKVDGGPSNLYKTAKPATSTTACESKVLVICDDDDDDDLAKSRLQPQVLVPFRGPVASGSGSQPPLASKIKQIQQTACVAHTASVNRGQAPLKKPETQSTPPALTPPLKAAAPQNGEYAGKNKCDVIISKINYPQFTFIYKKCALTWVVALYKCIICQFSYSTAYLNPLPGRGTVIAIDSNLHLLVPDGAVALPVNPTAVPASILTPIGRAPAGPMPPPAKIRFSLMESVPGKRKPKHFETAKDKVPHDVRQRYVNMFTEEFLKTTPNVNEAFQKALTEEKVVYSRSMNKVKYQSVAVNALKRLRNQSTVVTTADDVDLYKALKDYILTDERLIENNYPILNPERRGCAVLFSGSKRASTDRKSA</sequence>
<evidence type="ECO:0000256" key="1">
    <source>
        <dbReference type="SAM" id="MobiDB-lite"/>
    </source>
</evidence>
<feature type="domain" description="RNA exonuclease 1 homolog-like" evidence="2">
    <location>
        <begin position="341"/>
        <end position="413"/>
    </location>
</feature>
<feature type="region of interest" description="Disordered" evidence="1">
    <location>
        <begin position="192"/>
        <end position="211"/>
    </location>
</feature>
<dbReference type="OMA" id="CRSDDMA"/>